<dbReference type="InterPro" id="IPR013087">
    <property type="entry name" value="Znf_C2H2_type"/>
</dbReference>
<feature type="compositionally biased region" description="Low complexity" evidence="2">
    <location>
        <begin position="135"/>
        <end position="147"/>
    </location>
</feature>
<dbReference type="Proteomes" id="UP000800040">
    <property type="component" value="Unassembled WGS sequence"/>
</dbReference>
<dbReference type="EMBL" id="ML975246">
    <property type="protein sequence ID" value="KAF1839167.1"/>
    <property type="molecule type" value="Genomic_DNA"/>
</dbReference>
<dbReference type="AlphaFoldDB" id="A0A6A5KSG8"/>
<gene>
    <name evidence="4" type="ORF">BDW02DRAFT_635851</name>
</gene>
<evidence type="ECO:0000259" key="3">
    <source>
        <dbReference type="PROSITE" id="PS50157"/>
    </source>
</evidence>
<name>A0A6A5KSG8_9PLEO</name>
<dbReference type="Gene3D" id="3.30.160.60">
    <property type="entry name" value="Classic Zinc Finger"/>
    <property type="match status" value="1"/>
</dbReference>
<dbReference type="GO" id="GO:0008270">
    <property type="term" value="F:zinc ion binding"/>
    <property type="evidence" value="ECO:0007669"/>
    <property type="project" value="UniProtKB-KW"/>
</dbReference>
<keyword evidence="1" id="KW-0862">Zinc</keyword>
<keyword evidence="1" id="KW-0479">Metal-binding</keyword>
<organism evidence="4 5">
    <name type="scientific">Decorospora gaudefroyi</name>
    <dbReference type="NCBI Taxonomy" id="184978"/>
    <lineage>
        <taxon>Eukaryota</taxon>
        <taxon>Fungi</taxon>
        <taxon>Dikarya</taxon>
        <taxon>Ascomycota</taxon>
        <taxon>Pezizomycotina</taxon>
        <taxon>Dothideomycetes</taxon>
        <taxon>Pleosporomycetidae</taxon>
        <taxon>Pleosporales</taxon>
        <taxon>Pleosporineae</taxon>
        <taxon>Pleosporaceae</taxon>
        <taxon>Decorospora</taxon>
    </lineage>
</organism>
<evidence type="ECO:0000256" key="2">
    <source>
        <dbReference type="SAM" id="MobiDB-lite"/>
    </source>
</evidence>
<dbReference type="OrthoDB" id="654211at2759"/>
<feature type="region of interest" description="Disordered" evidence="2">
    <location>
        <begin position="135"/>
        <end position="163"/>
    </location>
</feature>
<sequence length="443" mass="50950">MNGYRDYSAGSQYIFDNTVEPDLKLEISQTEYSDWQHLHDQQYQSHRYEQSPAESHGQYLDQWPTANNAYQQYGHQQHLSTSSCSSTIPSFRSSNNSDFSQLPLRDSVSSSISGWSHSSDLTRDQHISQAEYLLSQSSSSQPSCDPSPVDESMSMTVKPRKTRRPTAVAKDYFKTCVSATKQSRTCPKEHKYFCTICERSFVEKADWKRHEETYQERPEMFQCDLCPTTSPAIYFLSKDFATHHIQSHRCGPCSENIRCSKKPHVLSARKKRMTRTGWGCGFCCHFSSDWTERCNHIANHVEKEGMTVAQWYHSKVIYSLLHRPAIYAEWMQLHRSRPITDFAWNQHSTGRVEGYPESNHIPQLQDYLEFFTNDQDAAALARMAYDKLKSFSTPPPVPPKDNHTTSMRGAVRATSQWAQLSNSILPDNIYPTGVCHLEGWYTG</sequence>
<evidence type="ECO:0000256" key="1">
    <source>
        <dbReference type="PROSITE-ProRule" id="PRU00042"/>
    </source>
</evidence>
<proteinExistence type="predicted"/>
<accession>A0A6A5KSG8</accession>
<keyword evidence="5" id="KW-1185">Reference proteome</keyword>
<reference evidence="4" key="1">
    <citation type="submission" date="2020-01" db="EMBL/GenBank/DDBJ databases">
        <authorList>
            <consortium name="DOE Joint Genome Institute"/>
            <person name="Haridas S."/>
            <person name="Albert R."/>
            <person name="Binder M."/>
            <person name="Bloem J."/>
            <person name="Labutti K."/>
            <person name="Salamov A."/>
            <person name="Andreopoulos B."/>
            <person name="Baker S.E."/>
            <person name="Barry K."/>
            <person name="Bills G."/>
            <person name="Bluhm B.H."/>
            <person name="Cannon C."/>
            <person name="Castanera R."/>
            <person name="Culley D.E."/>
            <person name="Daum C."/>
            <person name="Ezra D."/>
            <person name="Gonzalez J.B."/>
            <person name="Henrissat B."/>
            <person name="Kuo A."/>
            <person name="Liang C."/>
            <person name="Lipzen A."/>
            <person name="Lutzoni F."/>
            <person name="Magnuson J."/>
            <person name="Mondo S."/>
            <person name="Nolan M."/>
            <person name="Ohm R."/>
            <person name="Pangilinan J."/>
            <person name="Park H.-J."/>
            <person name="Ramirez L."/>
            <person name="Alfaro M."/>
            <person name="Sun H."/>
            <person name="Tritt A."/>
            <person name="Yoshinaga Y."/>
            <person name="Zwiers L.-H."/>
            <person name="Turgeon B.G."/>
            <person name="Goodwin S.B."/>
            <person name="Spatafora J.W."/>
            <person name="Crous P.W."/>
            <person name="Grigoriev I.V."/>
        </authorList>
    </citation>
    <scope>NUCLEOTIDE SEQUENCE</scope>
    <source>
        <strain evidence="4">P77</strain>
    </source>
</reference>
<evidence type="ECO:0000313" key="4">
    <source>
        <dbReference type="EMBL" id="KAF1839167.1"/>
    </source>
</evidence>
<evidence type="ECO:0000313" key="5">
    <source>
        <dbReference type="Proteomes" id="UP000800040"/>
    </source>
</evidence>
<keyword evidence="1" id="KW-0863">Zinc-finger</keyword>
<feature type="domain" description="C2H2-type" evidence="3">
    <location>
        <begin position="192"/>
        <end position="219"/>
    </location>
</feature>
<protein>
    <recommendedName>
        <fullName evidence="3">C2H2-type domain-containing protein</fullName>
    </recommendedName>
</protein>
<dbReference type="PROSITE" id="PS50157">
    <property type="entry name" value="ZINC_FINGER_C2H2_2"/>
    <property type="match status" value="1"/>
</dbReference>